<keyword evidence="2" id="KW-1185">Reference proteome</keyword>
<sequence>MDSMVSNDLLNGPVIFEEASAGDCIGNYTVGGWIKSVVFKITFCISFMASLLGTRKLVSSTHNLCCRTVFYFRHTFCRILFILIFLKFKNLFRSEWIFSSPSVGCWLTFCLMITFLSFVDLCINHLRKYCSISDI</sequence>
<accession>A0A1I7WP99</accession>
<feature type="transmembrane region" description="Helical" evidence="1">
    <location>
        <begin position="106"/>
        <end position="123"/>
    </location>
</feature>
<organism evidence="2 3">
    <name type="scientific">Heterorhabditis bacteriophora</name>
    <name type="common">Entomopathogenic nematode worm</name>
    <dbReference type="NCBI Taxonomy" id="37862"/>
    <lineage>
        <taxon>Eukaryota</taxon>
        <taxon>Metazoa</taxon>
        <taxon>Ecdysozoa</taxon>
        <taxon>Nematoda</taxon>
        <taxon>Chromadorea</taxon>
        <taxon>Rhabditida</taxon>
        <taxon>Rhabditina</taxon>
        <taxon>Rhabditomorpha</taxon>
        <taxon>Strongyloidea</taxon>
        <taxon>Heterorhabditidae</taxon>
        <taxon>Heterorhabditis</taxon>
    </lineage>
</organism>
<feature type="transmembrane region" description="Helical" evidence="1">
    <location>
        <begin position="37"/>
        <end position="58"/>
    </location>
</feature>
<reference evidence="3" key="1">
    <citation type="submission" date="2016-11" db="UniProtKB">
        <authorList>
            <consortium name="WormBaseParasite"/>
        </authorList>
    </citation>
    <scope>IDENTIFICATION</scope>
</reference>
<evidence type="ECO:0000256" key="1">
    <source>
        <dbReference type="SAM" id="Phobius"/>
    </source>
</evidence>
<evidence type="ECO:0000313" key="3">
    <source>
        <dbReference type="WBParaSite" id="Hba_06979"/>
    </source>
</evidence>
<dbReference type="Proteomes" id="UP000095283">
    <property type="component" value="Unplaced"/>
</dbReference>
<keyword evidence="1" id="KW-0812">Transmembrane</keyword>
<dbReference type="WBParaSite" id="Hba_06979">
    <property type="protein sequence ID" value="Hba_06979"/>
    <property type="gene ID" value="Hba_06979"/>
</dbReference>
<evidence type="ECO:0000313" key="2">
    <source>
        <dbReference type="Proteomes" id="UP000095283"/>
    </source>
</evidence>
<name>A0A1I7WP99_HETBA</name>
<feature type="transmembrane region" description="Helical" evidence="1">
    <location>
        <begin position="70"/>
        <end position="86"/>
    </location>
</feature>
<dbReference type="AlphaFoldDB" id="A0A1I7WP99"/>
<proteinExistence type="predicted"/>
<protein>
    <submittedName>
        <fullName evidence="3">Transmembrane protein</fullName>
    </submittedName>
</protein>
<keyword evidence="1" id="KW-1133">Transmembrane helix</keyword>
<keyword evidence="1" id="KW-0472">Membrane</keyword>